<gene>
    <name evidence="4" type="ORF">GMB86_10275</name>
</gene>
<protein>
    <submittedName>
        <fullName evidence="4">Spore coat protein</fullName>
    </submittedName>
</protein>
<dbReference type="EMBL" id="WNHB01000015">
    <property type="protein sequence ID" value="MTT32391.1"/>
    <property type="molecule type" value="Genomic_DNA"/>
</dbReference>
<dbReference type="Pfam" id="PF07875">
    <property type="entry name" value="Coat_F"/>
    <property type="match status" value="1"/>
</dbReference>
<dbReference type="PANTHER" id="PTHR39183:SF1">
    <property type="entry name" value="SPORE COAT PROTEIN F-LIKE PROTEIN YHCQ"/>
    <property type="match status" value="1"/>
</dbReference>
<evidence type="ECO:0000313" key="5">
    <source>
        <dbReference type="Proteomes" id="UP000440978"/>
    </source>
</evidence>
<dbReference type="InterPro" id="IPR012347">
    <property type="entry name" value="Ferritin-like"/>
</dbReference>
<keyword evidence="4" id="KW-0167">Capsid protein</keyword>
<organism evidence="4 5">
    <name type="scientific">Terrilactibacillus tamarindi</name>
    <dbReference type="NCBI Taxonomy" id="2599694"/>
    <lineage>
        <taxon>Bacteria</taxon>
        <taxon>Bacillati</taxon>
        <taxon>Bacillota</taxon>
        <taxon>Bacilli</taxon>
        <taxon>Bacillales</taxon>
        <taxon>Bacillaceae</taxon>
        <taxon>Terrilactibacillus</taxon>
    </lineage>
</organism>
<evidence type="ECO:0000313" key="4">
    <source>
        <dbReference type="EMBL" id="MTT32391.1"/>
    </source>
</evidence>
<reference evidence="4 5" key="1">
    <citation type="submission" date="2019-11" db="EMBL/GenBank/DDBJ databases">
        <title>Terrilactibacillus tamarindus sp. nov. BCM23-1 isolated from bark of Tamarindus indica.</title>
        <authorList>
            <person name="Kingkaew E."/>
            <person name="Tanasupawat S."/>
        </authorList>
    </citation>
    <scope>NUCLEOTIDE SEQUENCE [LARGE SCALE GENOMIC DNA]</scope>
    <source>
        <strain evidence="4 5">BCM23-1</strain>
    </source>
</reference>
<proteinExistence type="inferred from homology"/>
<dbReference type="RefSeq" id="WP_155219412.1">
    <property type="nucleotide sequence ID" value="NZ_WNHB01000015.1"/>
</dbReference>
<accession>A0A6N8CQS8</accession>
<keyword evidence="5" id="KW-1185">Reference proteome</keyword>
<dbReference type="PANTHER" id="PTHR39183">
    <property type="entry name" value="SPORE COAT PROTEIN F-LIKE PROTEIN YHCQ"/>
    <property type="match status" value="1"/>
</dbReference>
<evidence type="ECO:0000256" key="2">
    <source>
        <dbReference type="ARBA" id="ARBA00024325"/>
    </source>
</evidence>
<dbReference type="GO" id="GO:0030435">
    <property type="term" value="P:sporulation resulting in formation of a cellular spore"/>
    <property type="evidence" value="ECO:0007669"/>
    <property type="project" value="UniProtKB-KW"/>
</dbReference>
<dbReference type="Gene3D" id="1.20.1260.10">
    <property type="match status" value="1"/>
</dbReference>
<name>A0A6N8CQS8_9BACI</name>
<comment type="similarity">
    <text evidence="3">Belongs to the CotF family.</text>
</comment>
<dbReference type="InterPro" id="IPR012851">
    <property type="entry name" value="Spore_coat_CotF-like"/>
</dbReference>
<comment type="caution">
    <text evidence="4">The sequence shown here is derived from an EMBL/GenBank/DDBJ whole genome shotgun (WGS) entry which is preliminary data.</text>
</comment>
<dbReference type="AlphaFoldDB" id="A0A6N8CQS8"/>
<keyword evidence="1" id="KW-0749">Sporulation</keyword>
<comment type="subcellular location">
    <subcellularLocation>
        <location evidence="2">Spore coat</location>
    </subcellularLocation>
</comment>
<sequence length="100" mass="11416">MNQLIEKLTGMAPLTDQIIATDILVRAKAEIKNYALAITETATQEIRNLLTQQLDEAIDFHEQISNYMISKNFYNPYDTNKQLQMDLKNAEAVLKLTQGK</sequence>
<dbReference type="OrthoDB" id="1930261at2"/>
<evidence type="ECO:0000256" key="3">
    <source>
        <dbReference type="ARBA" id="ARBA00024344"/>
    </source>
</evidence>
<keyword evidence="4" id="KW-0946">Virion</keyword>
<dbReference type="Proteomes" id="UP000440978">
    <property type="component" value="Unassembled WGS sequence"/>
</dbReference>
<evidence type="ECO:0000256" key="1">
    <source>
        <dbReference type="ARBA" id="ARBA00022969"/>
    </source>
</evidence>